<protein>
    <submittedName>
        <fullName evidence="1">Uncharacterized protein</fullName>
    </submittedName>
</protein>
<comment type="caution">
    <text evidence="1">The sequence shown here is derived from an EMBL/GenBank/DDBJ whole genome shotgun (WGS) entry which is preliminary data.</text>
</comment>
<dbReference type="Proteomes" id="UP001055879">
    <property type="component" value="Linkage Group LG01"/>
</dbReference>
<accession>A0ACB9FJC9</accession>
<keyword evidence="2" id="KW-1185">Reference proteome</keyword>
<evidence type="ECO:0000313" key="2">
    <source>
        <dbReference type="Proteomes" id="UP001055879"/>
    </source>
</evidence>
<evidence type="ECO:0000313" key="1">
    <source>
        <dbReference type="EMBL" id="KAI3771429.1"/>
    </source>
</evidence>
<organism evidence="1 2">
    <name type="scientific">Arctium lappa</name>
    <name type="common">Greater burdock</name>
    <name type="synonym">Lappa major</name>
    <dbReference type="NCBI Taxonomy" id="4217"/>
    <lineage>
        <taxon>Eukaryota</taxon>
        <taxon>Viridiplantae</taxon>
        <taxon>Streptophyta</taxon>
        <taxon>Embryophyta</taxon>
        <taxon>Tracheophyta</taxon>
        <taxon>Spermatophyta</taxon>
        <taxon>Magnoliopsida</taxon>
        <taxon>eudicotyledons</taxon>
        <taxon>Gunneridae</taxon>
        <taxon>Pentapetalae</taxon>
        <taxon>asterids</taxon>
        <taxon>campanulids</taxon>
        <taxon>Asterales</taxon>
        <taxon>Asteraceae</taxon>
        <taxon>Carduoideae</taxon>
        <taxon>Cardueae</taxon>
        <taxon>Arctiinae</taxon>
        <taxon>Arctium</taxon>
    </lineage>
</organism>
<dbReference type="EMBL" id="CM042047">
    <property type="protein sequence ID" value="KAI3771429.1"/>
    <property type="molecule type" value="Genomic_DNA"/>
</dbReference>
<reference evidence="1 2" key="2">
    <citation type="journal article" date="2022" name="Mol. Ecol. Resour.">
        <title>The genomes of chicory, endive, great burdock and yacon provide insights into Asteraceae paleo-polyploidization history and plant inulin production.</title>
        <authorList>
            <person name="Fan W."/>
            <person name="Wang S."/>
            <person name="Wang H."/>
            <person name="Wang A."/>
            <person name="Jiang F."/>
            <person name="Liu H."/>
            <person name="Zhao H."/>
            <person name="Xu D."/>
            <person name="Zhang Y."/>
        </authorList>
    </citation>
    <scope>NUCLEOTIDE SEQUENCE [LARGE SCALE GENOMIC DNA]</scope>
    <source>
        <strain evidence="2">cv. Niubang</strain>
    </source>
</reference>
<gene>
    <name evidence="1" type="ORF">L6452_02593</name>
</gene>
<sequence length="70" mass="8083">MNDGVDERHRSDEGRRDERQRSGGGKIDECRREEARLRIEGFLFCVPVVIGMHVVASDFYDNKVNSLVLF</sequence>
<proteinExistence type="predicted"/>
<name>A0ACB9FJC9_ARCLA</name>
<reference evidence="2" key="1">
    <citation type="journal article" date="2022" name="Mol. Ecol. Resour.">
        <title>The genomes of chicory, endive, great burdock and yacon provide insights into Asteraceae palaeo-polyploidization history and plant inulin production.</title>
        <authorList>
            <person name="Fan W."/>
            <person name="Wang S."/>
            <person name="Wang H."/>
            <person name="Wang A."/>
            <person name="Jiang F."/>
            <person name="Liu H."/>
            <person name="Zhao H."/>
            <person name="Xu D."/>
            <person name="Zhang Y."/>
        </authorList>
    </citation>
    <scope>NUCLEOTIDE SEQUENCE [LARGE SCALE GENOMIC DNA]</scope>
    <source>
        <strain evidence="2">cv. Niubang</strain>
    </source>
</reference>